<dbReference type="FunFam" id="1.20.1260.100:FF:000001">
    <property type="entry name" value="translocator protein 2"/>
    <property type="match status" value="1"/>
</dbReference>
<evidence type="ECO:0000313" key="7">
    <source>
        <dbReference type="EMBL" id="RCL37777.1"/>
    </source>
</evidence>
<keyword evidence="4 6" id="KW-1133">Transmembrane helix</keyword>
<dbReference type="AlphaFoldDB" id="A0A368BLP0"/>
<dbReference type="GO" id="GO:0016020">
    <property type="term" value="C:membrane"/>
    <property type="evidence" value="ECO:0007669"/>
    <property type="project" value="UniProtKB-SubCell"/>
</dbReference>
<protein>
    <submittedName>
        <fullName evidence="7">Tryptophan-rich sensory protein</fullName>
    </submittedName>
</protein>
<comment type="caution">
    <text evidence="7">The sequence shown here is derived from an EMBL/GenBank/DDBJ whole genome shotgun (WGS) entry which is preliminary data.</text>
</comment>
<comment type="subcellular location">
    <subcellularLocation>
        <location evidence="1">Membrane</location>
        <topology evidence="1">Multi-pass membrane protein</topology>
    </subcellularLocation>
</comment>
<dbReference type="CDD" id="cd15904">
    <property type="entry name" value="TSPO_MBR"/>
    <property type="match status" value="1"/>
</dbReference>
<evidence type="ECO:0000256" key="5">
    <source>
        <dbReference type="ARBA" id="ARBA00023136"/>
    </source>
</evidence>
<evidence type="ECO:0000256" key="3">
    <source>
        <dbReference type="ARBA" id="ARBA00022692"/>
    </source>
</evidence>
<evidence type="ECO:0000256" key="4">
    <source>
        <dbReference type="ARBA" id="ARBA00022989"/>
    </source>
</evidence>
<keyword evidence="3 6" id="KW-0812">Transmembrane</keyword>
<sequence>MNIIKNVSLPVLTFVFAWIGAQSTFNTDWLWYENLNKSELNPPSFVFGIVWPILYTFMAIVSFLQAKILFKPFIMQLFLNGAWSWIFFVFQLPELALLNILILIGINTEILRLLKQERAYISLILYTPYVVWLCFACYLNASISILN</sequence>
<proteinExistence type="inferred from homology"/>
<accession>A0A368BLP0</accession>
<feature type="transmembrane region" description="Helical" evidence="6">
    <location>
        <begin position="45"/>
        <end position="66"/>
    </location>
</feature>
<dbReference type="InterPro" id="IPR038330">
    <property type="entry name" value="TspO/MBR-related_sf"/>
</dbReference>
<gene>
    <name evidence="7" type="ORF">DBW97_04375</name>
</gene>
<feature type="transmembrane region" description="Helical" evidence="6">
    <location>
        <begin position="126"/>
        <end position="146"/>
    </location>
</feature>
<organism evidence="7 8">
    <name type="scientific">SAR86 cluster bacterium</name>
    <dbReference type="NCBI Taxonomy" id="2030880"/>
    <lineage>
        <taxon>Bacteria</taxon>
        <taxon>Pseudomonadati</taxon>
        <taxon>Pseudomonadota</taxon>
        <taxon>Gammaproteobacteria</taxon>
        <taxon>SAR86 cluster</taxon>
    </lineage>
</organism>
<reference evidence="7 8" key="1">
    <citation type="journal article" date="2018" name="Microbiome">
        <title>Fine metagenomic profile of the Mediterranean stratified and mixed water columns revealed by assembly and recruitment.</title>
        <authorList>
            <person name="Haro-Moreno J.M."/>
            <person name="Lopez-Perez M."/>
            <person name="De La Torre J.R."/>
            <person name="Picazo A."/>
            <person name="Camacho A."/>
            <person name="Rodriguez-Valera F."/>
        </authorList>
    </citation>
    <scope>NUCLEOTIDE SEQUENCE [LARGE SCALE GENOMIC DNA]</scope>
    <source>
        <strain evidence="7">MED-G83</strain>
    </source>
</reference>
<dbReference type="GO" id="GO:0033013">
    <property type="term" value="P:tetrapyrrole metabolic process"/>
    <property type="evidence" value="ECO:0007669"/>
    <property type="project" value="UniProtKB-ARBA"/>
</dbReference>
<comment type="similarity">
    <text evidence="2">Belongs to the TspO/BZRP family.</text>
</comment>
<evidence type="ECO:0000256" key="6">
    <source>
        <dbReference type="SAM" id="Phobius"/>
    </source>
</evidence>
<dbReference type="EMBL" id="QOPD01000007">
    <property type="protein sequence ID" value="RCL37777.1"/>
    <property type="molecule type" value="Genomic_DNA"/>
</dbReference>
<dbReference type="InterPro" id="IPR004307">
    <property type="entry name" value="TspO_MBR"/>
</dbReference>
<name>A0A368BLP0_9GAMM</name>
<dbReference type="Pfam" id="PF03073">
    <property type="entry name" value="TspO_MBR"/>
    <property type="match status" value="1"/>
</dbReference>
<evidence type="ECO:0000313" key="8">
    <source>
        <dbReference type="Proteomes" id="UP000252147"/>
    </source>
</evidence>
<dbReference type="PANTHER" id="PTHR10057">
    <property type="entry name" value="PERIPHERAL-TYPE BENZODIAZEPINE RECEPTOR"/>
    <property type="match status" value="1"/>
</dbReference>
<keyword evidence="5 6" id="KW-0472">Membrane</keyword>
<dbReference type="Proteomes" id="UP000252147">
    <property type="component" value="Unassembled WGS sequence"/>
</dbReference>
<dbReference type="PANTHER" id="PTHR10057:SF0">
    <property type="entry name" value="TRANSLOCATOR PROTEIN"/>
    <property type="match status" value="1"/>
</dbReference>
<evidence type="ECO:0000256" key="1">
    <source>
        <dbReference type="ARBA" id="ARBA00004141"/>
    </source>
</evidence>
<evidence type="ECO:0000256" key="2">
    <source>
        <dbReference type="ARBA" id="ARBA00007524"/>
    </source>
</evidence>
<dbReference type="Gene3D" id="1.20.1260.100">
    <property type="entry name" value="TspO/MBR protein"/>
    <property type="match status" value="1"/>
</dbReference>